<dbReference type="GO" id="GO:0008270">
    <property type="term" value="F:zinc ion binding"/>
    <property type="evidence" value="ECO:0007669"/>
    <property type="project" value="UniProtKB-KW"/>
</dbReference>
<dbReference type="GO" id="GO:0061630">
    <property type="term" value="F:ubiquitin protein ligase activity"/>
    <property type="evidence" value="ECO:0007669"/>
    <property type="project" value="TreeGrafter"/>
</dbReference>
<dbReference type="PANTHER" id="PTHR45969:SF55">
    <property type="entry name" value="OS07G0686300 PROTEIN"/>
    <property type="match status" value="1"/>
</dbReference>
<name>A0A068TW85_COFCA</name>
<dbReference type="OMA" id="IACERSK"/>
<dbReference type="SMART" id="SM00184">
    <property type="entry name" value="RING"/>
    <property type="match status" value="1"/>
</dbReference>
<dbReference type="PROSITE" id="PS50089">
    <property type="entry name" value="ZF_RING_2"/>
    <property type="match status" value="1"/>
</dbReference>
<evidence type="ECO:0000259" key="5">
    <source>
        <dbReference type="PROSITE" id="PS50089"/>
    </source>
</evidence>
<evidence type="ECO:0000256" key="3">
    <source>
        <dbReference type="ARBA" id="ARBA00022833"/>
    </source>
</evidence>
<gene>
    <name evidence="6" type="ORF">GSCOC_T00032492001</name>
</gene>
<accession>A0A068TW85</accession>
<dbReference type="PhylomeDB" id="A0A068TW85"/>
<keyword evidence="2 4" id="KW-0863">Zinc-finger</keyword>
<dbReference type="EMBL" id="HG739089">
    <property type="protein sequence ID" value="CDP00531.1"/>
    <property type="molecule type" value="Genomic_DNA"/>
</dbReference>
<reference evidence="7" key="1">
    <citation type="journal article" date="2014" name="Science">
        <title>The coffee genome provides insight into the convergent evolution of caffeine biosynthesis.</title>
        <authorList>
            <person name="Denoeud F."/>
            <person name="Carretero-Paulet L."/>
            <person name="Dereeper A."/>
            <person name="Droc G."/>
            <person name="Guyot R."/>
            <person name="Pietrella M."/>
            <person name="Zheng C."/>
            <person name="Alberti A."/>
            <person name="Anthony F."/>
            <person name="Aprea G."/>
            <person name="Aury J.M."/>
            <person name="Bento P."/>
            <person name="Bernard M."/>
            <person name="Bocs S."/>
            <person name="Campa C."/>
            <person name="Cenci A."/>
            <person name="Combes M.C."/>
            <person name="Crouzillat D."/>
            <person name="Da Silva C."/>
            <person name="Daddiego L."/>
            <person name="De Bellis F."/>
            <person name="Dussert S."/>
            <person name="Garsmeur O."/>
            <person name="Gayraud T."/>
            <person name="Guignon V."/>
            <person name="Jahn K."/>
            <person name="Jamilloux V."/>
            <person name="Joet T."/>
            <person name="Labadie K."/>
            <person name="Lan T."/>
            <person name="Leclercq J."/>
            <person name="Lepelley M."/>
            <person name="Leroy T."/>
            <person name="Li L.T."/>
            <person name="Librado P."/>
            <person name="Lopez L."/>
            <person name="Munoz A."/>
            <person name="Noel B."/>
            <person name="Pallavicini A."/>
            <person name="Perrotta G."/>
            <person name="Poncet V."/>
            <person name="Pot D."/>
            <person name="Priyono X."/>
            <person name="Rigoreau M."/>
            <person name="Rouard M."/>
            <person name="Rozas J."/>
            <person name="Tranchant-Dubreuil C."/>
            <person name="VanBuren R."/>
            <person name="Zhang Q."/>
            <person name="Andrade A.C."/>
            <person name="Argout X."/>
            <person name="Bertrand B."/>
            <person name="de Kochko A."/>
            <person name="Graziosi G."/>
            <person name="Henry R.J."/>
            <person name="Jayarama X."/>
            <person name="Ming R."/>
            <person name="Nagai C."/>
            <person name="Rounsley S."/>
            <person name="Sankoff D."/>
            <person name="Giuliano G."/>
            <person name="Albert V.A."/>
            <person name="Wincker P."/>
            <person name="Lashermes P."/>
        </authorList>
    </citation>
    <scope>NUCLEOTIDE SEQUENCE [LARGE SCALE GENOMIC DNA]</scope>
    <source>
        <strain evidence="7">cv. DH200-94</strain>
    </source>
</reference>
<dbReference type="OrthoDB" id="9984778at2759"/>
<keyword evidence="7" id="KW-1185">Reference proteome</keyword>
<organism evidence="6 7">
    <name type="scientific">Coffea canephora</name>
    <name type="common">Robusta coffee</name>
    <dbReference type="NCBI Taxonomy" id="49390"/>
    <lineage>
        <taxon>Eukaryota</taxon>
        <taxon>Viridiplantae</taxon>
        <taxon>Streptophyta</taxon>
        <taxon>Embryophyta</taxon>
        <taxon>Tracheophyta</taxon>
        <taxon>Spermatophyta</taxon>
        <taxon>Magnoliopsida</taxon>
        <taxon>eudicotyledons</taxon>
        <taxon>Gunneridae</taxon>
        <taxon>Pentapetalae</taxon>
        <taxon>asterids</taxon>
        <taxon>lamiids</taxon>
        <taxon>Gentianales</taxon>
        <taxon>Rubiaceae</taxon>
        <taxon>Ixoroideae</taxon>
        <taxon>Gardenieae complex</taxon>
        <taxon>Bertiereae - Coffeeae clade</taxon>
        <taxon>Coffeeae</taxon>
        <taxon>Coffea</taxon>
    </lineage>
</organism>
<dbReference type="Proteomes" id="UP000295252">
    <property type="component" value="Chromosome III"/>
</dbReference>
<protein>
    <recommendedName>
        <fullName evidence="5">RING-type domain-containing protein</fullName>
    </recommendedName>
</protein>
<evidence type="ECO:0000256" key="4">
    <source>
        <dbReference type="PROSITE-ProRule" id="PRU00175"/>
    </source>
</evidence>
<evidence type="ECO:0000313" key="6">
    <source>
        <dbReference type="EMBL" id="CDP00531.1"/>
    </source>
</evidence>
<proteinExistence type="predicted"/>
<evidence type="ECO:0000313" key="7">
    <source>
        <dbReference type="Proteomes" id="UP000295252"/>
    </source>
</evidence>
<keyword evidence="3" id="KW-0862">Zinc</keyword>
<dbReference type="Gene3D" id="3.30.40.10">
    <property type="entry name" value="Zinc/RING finger domain, C3HC4 (zinc finger)"/>
    <property type="match status" value="1"/>
</dbReference>
<sequence>MVYIYIPSNPTTSIQLCKLQNLFQQVSIPPLLLNMPTPAAMKTLLKFFWIFLFQNPAMKIPLKFFWNFLFQNQYLQQVQVDLEREGNQDLNIISHRPKQQINQEESGEECAVCLCTIAESDEAKRLRCDHVFHKVCLDRWFGYGQVTCPLCRCSTKSCLLQARIGDQEVISFSFLDSFSSSSQKSSWWLR</sequence>
<dbReference type="Pfam" id="PF13639">
    <property type="entry name" value="zf-RING_2"/>
    <property type="match status" value="1"/>
</dbReference>
<dbReference type="InterPro" id="IPR013083">
    <property type="entry name" value="Znf_RING/FYVE/PHD"/>
</dbReference>
<dbReference type="Gramene" id="CDP00531">
    <property type="protein sequence ID" value="CDP00531"/>
    <property type="gene ID" value="GSCOC_T00032492001"/>
</dbReference>
<dbReference type="PANTHER" id="PTHR45969">
    <property type="entry name" value="RING ZINC FINGER PROTEIN-RELATED"/>
    <property type="match status" value="1"/>
</dbReference>
<dbReference type="InterPro" id="IPR001841">
    <property type="entry name" value="Znf_RING"/>
</dbReference>
<dbReference type="AlphaFoldDB" id="A0A068TW85"/>
<dbReference type="InParanoid" id="A0A068TW85"/>
<evidence type="ECO:0000256" key="1">
    <source>
        <dbReference type="ARBA" id="ARBA00022723"/>
    </source>
</evidence>
<evidence type="ECO:0000256" key="2">
    <source>
        <dbReference type="ARBA" id="ARBA00022771"/>
    </source>
</evidence>
<dbReference type="GO" id="GO:0016567">
    <property type="term" value="P:protein ubiquitination"/>
    <property type="evidence" value="ECO:0007669"/>
    <property type="project" value="TreeGrafter"/>
</dbReference>
<keyword evidence="1" id="KW-0479">Metal-binding</keyword>
<dbReference type="SUPFAM" id="SSF57850">
    <property type="entry name" value="RING/U-box"/>
    <property type="match status" value="1"/>
</dbReference>
<feature type="domain" description="RING-type" evidence="5">
    <location>
        <begin position="110"/>
        <end position="152"/>
    </location>
</feature>